<evidence type="ECO:0000313" key="2">
    <source>
        <dbReference type="Proteomes" id="UP001177021"/>
    </source>
</evidence>
<gene>
    <name evidence="1" type="ORF">MILVUS5_LOCUS23665</name>
</gene>
<keyword evidence="2" id="KW-1185">Reference proteome</keyword>
<reference evidence="1" key="1">
    <citation type="submission" date="2023-10" db="EMBL/GenBank/DDBJ databases">
        <authorList>
            <person name="Rodriguez Cubillos JULIANA M."/>
            <person name="De Vega J."/>
        </authorList>
    </citation>
    <scope>NUCLEOTIDE SEQUENCE</scope>
</reference>
<organism evidence="1 2">
    <name type="scientific">Trifolium pratense</name>
    <name type="common">Red clover</name>
    <dbReference type="NCBI Taxonomy" id="57577"/>
    <lineage>
        <taxon>Eukaryota</taxon>
        <taxon>Viridiplantae</taxon>
        <taxon>Streptophyta</taxon>
        <taxon>Embryophyta</taxon>
        <taxon>Tracheophyta</taxon>
        <taxon>Spermatophyta</taxon>
        <taxon>Magnoliopsida</taxon>
        <taxon>eudicotyledons</taxon>
        <taxon>Gunneridae</taxon>
        <taxon>Pentapetalae</taxon>
        <taxon>rosids</taxon>
        <taxon>fabids</taxon>
        <taxon>Fabales</taxon>
        <taxon>Fabaceae</taxon>
        <taxon>Papilionoideae</taxon>
        <taxon>50 kb inversion clade</taxon>
        <taxon>NPAAA clade</taxon>
        <taxon>Hologalegina</taxon>
        <taxon>IRL clade</taxon>
        <taxon>Trifolieae</taxon>
        <taxon>Trifolium</taxon>
    </lineage>
</organism>
<accession>A0ACB0KKZ7</accession>
<dbReference type="Proteomes" id="UP001177021">
    <property type="component" value="Unassembled WGS sequence"/>
</dbReference>
<evidence type="ECO:0000313" key="1">
    <source>
        <dbReference type="EMBL" id="CAJ2657024.1"/>
    </source>
</evidence>
<comment type="caution">
    <text evidence="1">The sequence shown here is derived from an EMBL/GenBank/DDBJ whole genome shotgun (WGS) entry which is preliminary data.</text>
</comment>
<dbReference type="EMBL" id="CASHSV030000311">
    <property type="protein sequence ID" value="CAJ2657024.1"/>
    <property type="molecule type" value="Genomic_DNA"/>
</dbReference>
<protein>
    <submittedName>
        <fullName evidence="1">Uncharacterized protein</fullName>
    </submittedName>
</protein>
<name>A0ACB0KKZ7_TRIPR</name>
<sequence>MTVETHRLNLFPSQLLPNNRDMNIHPTDTSFMNMYNYSSLLPLSGTTVSENLIPSQPPPYNPFISDNLLQKISAMKSDSILTCNNNNNNVVSFPRKRSRDSINNYPFVSYKNSGNFSFLGEDFSENINHQNTYIDSIISQHMEKVRVELEEKRKRQTRLIMEAMMKRLKAKEEEIKKIEIMNMMLEERAKSLCMENQIWREIAQSKEATANALRNNLEQVLEQMTNGGGEDAPVAPEEDAESCCGSNDENFMWRTVADCAQDKDEGRVMMMNGGCSEKKRLCRNCGKGESCVLILPCRHLCLCTMCGATVHTCPICKSFKNASYQVNLS</sequence>
<proteinExistence type="predicted"/>